<comment type="similarity">
    <text evidence="1">Belongs to the universal stress protein A family.</text>
</comment>
<gene>
    <name evidence="3" type="ORF">M1O15_16230</name>
</gene>
<dbReference type="SUPFAM" id="SSF52402">
    <property type="entry name" value="Adenine nucleotide alpha hydrolases-like"/>
    <property type="match status" value="2"/>
</dbReference>
<dbReference type="PANTHER" id="PTHR46268:SF6">
    <property type="entry name" value="UNIVERSAL STRESS PROTEIN UP12"/>
    <property type="match status" value="1"/>
</dbReference>
<organism evidence="3 4">
    <name type="scientific">Streptomyces lichenis</name>
    <dbReference type="NCBI Taxonomy" id="2306967"/>
    <lineage>
        <taxon>Bacteria</taxon>
        <taxon>Bacillati</taxon>
        <taxon>Actinomycetota</taxon>
        <taxon>Actinomycetes</taxon>
        <taxon>Kitasatosporales</taxon>
        <taxon>Streptomycetaceae</taxon>
        <taxon>Streptomyces</taxon>
    </lineage>
</organism>
<evidence type="ECO:0000313" key="4">
    <source>
        <dbReference type="Proteomes" id="UP001522868"/>
    </source>
</evidence>
<evidence type="ECO:0000256" key="1">
    <source>
        <dbReference type="ARBA" id="ARBA00008791"/>
    </source>
</evidence>
<dbReference type="Proteomes" id="UP001522868">
    <property type="component" value="Unassembled WGS sequence"/>
</dbReference>
<dbReference type="Gene3D" id="3.40.50.620">
    <property type="entry name" value="HUPs"/>
    <property type="match status" value="2"/>
</dbReference>
<dbReference type="RefSeq" id="WP_248634555.1">
    <property type="nucleotide sequence ID" value="NZ_JALPTH010000014.1"/>
</dbReference>
<proteinExistence type="inferred from homology"/>
<feature type="domain" description="UspA" evidence="2">
    <location>
        <begin position="4"/>
        <end position="138"/>
    </location>
</feature>
<name>A0ABT0IC57_9ACTN</name>
<dbReference type="InterPro" id="IPR006015">
    <property type="entry name" value="Universal_stress_UspA"/>
</dbReference>
<dbReference type="PRINTS" id="PR01438">
    <property type="entry name" value="UNVRSLSTRESS"/>
</dbReference>
<protein>
    <submittedName>
        <fullName evidence="3">Universal stress protein</fullName>
    </submittedName>
</protein>
<evidence type="ECO:0000313" key="3">
    <source>
        <dbReference type="EMBL" id="MCK8678912.1"/>
    </source>
</evidence>
<dbReference type="PANTHER" id="PTHR46268">
    <property type="entry name" value="STRESS RESPONSE PROTEIN NHAX"/>
    <property type="match status" value="1"/>
</dbReference>
<evidence type="ECO:0000259" key="2">
    <source>
        <dbReference type="Pfam" id="PF00582"/>
    </source>
</evidence>
<accession>A0ABT0IC57</accession>
<sequence length="325" mass="33595">MSPSVVTGLDGSAASLAAAEWAAREAEVRGLPLRLVHAAEEWSTPYGQSPPVPLLSRPRWGERMLARAADELAERHPGLKIETEQVADGAFDTLMEASRDADLLVLGSRRLTALAGYLMGSVSLAVLARATCPVALVRAPDPEDAPALAPAARAAALTAADGGADHRPGTPPATAGAPYVPAPVGEVVLGLDLAKPSDEVIAHAFAAAAERGAVLRVVHGWSMPPVFGYDPAALDPAHGTELAADHSARLRDALRPWRTSHPGVTVVEQCVVGPPAAHLTEAAAGACLVVLGRQNRPSVLGFRIGPVTHAVLHHVAPPVVVVPHD</sequence>
<comment type="caution">
    <text evidence="3">The sequence shown here is derived from an EMBL/GenBank/DDBJ whole genome shotgun (WGS) entry which is preliminary data.</text>
</comment>
<dbReference type="Pfam" id="PF00582">
    <property type="entry name" value="Usp"/>
    <property type="match status" value="2"/>
</dbReference>
<feature type="domain" description="UspA" evidence="2">
    <location>
        <begin position="187"/>
        <end position="323"/>
    </location>
</feature>
<reference evidence="3 4" key="1">
    <citation type="submission" date="2022-04" db="EMBL/GenBank/DDBJ databases">
        <title>Streptomyces sp. nov. LCR6-01 isolated from Lichen of Dirinaria sp.</title>
        <authorList>
            <person name="Kanchanasin P."/>
            <person name="Tanasupawat S."/>
            <person name="Phongsopitanun W."/>
        </authorList>
    </citation>
    <scope>NUCLEOTIDE SEQUENCE [LARGE SCALE GENOMIC DNA]</scope>
    <source>
        <strain evidence="3 4">LCR6-01</strain>
    </source>
</reference>
<dbReference type="InterPro" id="IPR014729">
    <property type="entry name" value="Rossmann-like_a/b/a_fold"/>
</dbReference>
<keyword evidence="4" id="KW-1185">Reference proteome</keyword>
<dbReference type="EMBL" id="JALPTH010000014">
    <property type="protein sequence ID" value="MCK8678912.1"/>
    <property type="molecule type" value="Genomic_DNA"/>
</dbReference>
<dbReference type="InterPro" id="IPR006016">
    <property type="entry name" value="UspA"/>
</dbReference>